<reference evidence="6" key="2">
    <citation type="submission" date="2017-10" db="EMBL/GenBank/DDBJ databases">
        <title>Ladona fulva Genome sequencing and assembly.</title>
        <authorList>
            <person name="Murali S."/>
            <person name="Richards S."/>
            <person name="Bandaranaike D."/>
            <person name="Bellair M."/>
            <person name="Blankenburg K."/>
            <person name="Chao H."/>
            <person name="Dinh H."/>
            <person name="Doddapaneni H."/>
            <person name="Dugan-Rocha S."/>
            <person name="Elkadiri S."/>
            <person name="Gnanaolivu R."/>
            <person name="Hernandez B."/>
            <person name="Skinner E."/>
            <person name="Javaid M."/>
            <person name="Lee S."/>
            <person name="Li M."/>
            <person name="Ming W."/>
            <person name="Munidasa M."/>
            <person name="Muniz J."/>
            <person name="Nguyen L."/>
            <person name="Hughes D."/>
            <person name="Osuji N."/>
            <person name="Pu L.-L."/>
            <person name="Puazo M."/>
            <person name="Qu C."/>
            <person name="Quiroz J."/>
            <person name="Raj R."/>
            <person name="Weissenberger G."/>
            <person name="Xin Y."/>
            <person name="Zou X."/>
            <person name="Han Y."/>
            <person name="Worley K."/>
            <person name="Muzny D."/>
            <person name="Gibbs R."/>
        </authorList>
    </citation>
    <scope>NUCLEOTIDE SEQUENCE</scope>
    <source>
        <strain evidence="6">Sampled in the wild</strain>
    </source>
</reference>
<reference evidence="6" key="1">
    <citation type="submission" date="2013-04" db="EMBL/GenBank/DDBJ databases">
        <authorList>
            <person name="Qu J."/>
            <person name="Murali S.C."/>
            <person name="Bandaranaike D."/>
            <person name="Bellair M."/>
            <person name="Blankenburg K."/>
            <person name="Chao H."/>
            <person name="Dinh H."/>
            <person name="Doddapaneni H."/>
            <person name="Downs B."/>
            <person name="Dugan-Rocha S."/>
            <person name="Elkadiri S."/>
            <person name="Gnanaolivu R.D."/>
            <person name="Hernandez B."/>
            <person name="Javaid M."/>
            <person name="Jayaseelan J.C."/>
            <person name="Lee S."/>
            <person name="Li M."/>
            <person name="Ming W."/>
            <person name="Munidasa M."/>
            <person name="Muniz J."/>
            <person name="Nguyen L."/>
            <person name="Ongeri F."/>
            <person name="Osuji N."/>
            <person name="Pu L.-L."/>
            <person name="Puazo M."/>
            <person name="Qu C."/>
            <person name="Quiroz J."/>
            <person name="Raj R."/>
            <person name="Weissenberger G."/>
            <person name="Xin Y."/>
            <person name="Zou X."/>
            <person name="Han Y."/>
            <person name="Richards S."/>
            <person name="Worley K."/>
            <person name="Muzny D."/>
            <person name="Gibbs R."/>
        </authorList>
    </citation>
    <scope>NUCLEOTIDE SEQUENCE</scope>
    <source>
        <strain evidence="6">Sampled in the wild</strain>
    </source>
</reference>
<evidence type="ECO:0000256" key="3">
    <source>
        <dbReference type="ARBA" id="ARBA00023002"/>
    </source>
</evidence>
<dbReference type="GO" id="GO:0005507">
    <property type="term" value="F:copper ion binding"/>
    <property type="evidence" value="ECO:0007669"/>
    <property type="project" value="InterPro"/>
</dbReference>
<dbReference type="Gene3D" id="2.60.40.420">
    <property type="entry name" value="Cupredoxins - blue copper proteins"/>
    <property type="match status" value="1"/>
</dbReference>
<dbReference type="GO" id="GO:0006826">
    <property type="term" value="P:iron ion transport"/>
    <property type="evidence" value="ECO:0007669"/>
    <property type="project" value="TreeGrafter"/>
</dbReference>
<keyword evidence="2" id="KW-0479">Metal-binding</keyword>
<dbReference type="EMBL" id="KZ308473">
    <property type="protein sequence ID" value="KAG8230256.1"/>
    <property type="molecule type" value="Genomic_DNA"/>
</dbReference>
<protein>
    <recommendedName>
        <fullName evidence="5">Plastocyanin-like domain-containing protein</fullName>
    </recommendedName>
</protein>
<dbReference type="AlphaFoldDB" id="A0A8K0P1N8"/>
<feature type="domain" description="Plastocyanin-like" evidence="5">
    <location>
        <begin position="2"/>
        <end position="82"/>
    </location>
</feature>
<evidence type="ECO:0000256" key="4">
    <source>
        <dbReference type="ARBA" id="ARBA00023008"/>
    </source>
</evidence>
<dbReference type="GO" id="GO:0005886">
    <property type="term" value="C:plasma membrane"/>
    <property type="evidence" value="ECO:0007669"/>
    <property type="project" value="TreeGrafter"/>
</dbReference>
<proteinExistence type="inferred from homology"/>
<accession>A0A8K0P1N8</accession>
<dbReference type="InterPro" id="IPR011707">
    <property type="entry name" value="Cu-oxidase-like_N"/>
</dbReference>
<keyword evidence="7" id="KW-1185">Reference proteome</keyword>
<dbReference type="PANTHER" id="PTHR11709:SF394">
    <property type="entry name" value="FI03373P-RELATED"/>
    <property type="match status" value="1"/>
</dbReference>
<dbReference type="InterPro" id="IPR008972">
    <property type="entry name" value="Cupredoxin"/>
</dbReference>
<name>A0A8K0P1N8_LADFU</name>
<evidence type="ECO:0000313" key="6">
    <source>
        <dbReference type="EMBL" id="KAG8230256.1"/>
    </source>
</evidence>
<evidence type="ECO:0000259" key="5">
    <source>
        <dbReference type="Pfam" id="PF07732"/>
    </source>
</evidence>
<evidence type="ECO:0000313" key="7">
    <source>
        <dbReference type="Proteomes" id="UP000792457"/>
    </source>
</evidence>
<sequence length="146" mass="16100">MVVDVWNRVPGAGVGVHWRGMTQKETPFMDGVPMVTQCPIPAHTTFQYKFRASKAGTHLWHAHAGAESADGLFGALVVRQPSSRDPQRMHYDVDDMDHVIVIAEWARGFALQRLADAHHKPSTGASMEGKNLVDTLLINGRGKLHP</sequence>
<dbReference type="OrthoDB" id="2121828at2759"/>
<feature type="non-terminal residue" evidence="6">
    <location>
        <position position="146"/>
    </location>
</feature>
<dbReference type="SUPFAM" id="SSF49503">
    <property type="entry name" value="Cupredoxins"/>
    <property type="match status" value="1"/>
</dbReference>
<organism evidence="6 7">
    <name type="scientific">Ladona fulva</name>
    <name type="common">Scarce chaser dragonfly</name>
    <name type="synonym">Libellula fulva</name>
    <dbReference type="NCBI Taxonomy" id="123851"/>
    <lineage>
        <taxon>Eukaryota</taxon>
        <taxon>Metazoa</taxon>
        <taxon>Ecdysozoa</taxon>
        <taxon>Arthropoda</taxon>
        <taxon>Hexapoda</taxon>
        <taxon>Insecta</taxon>
        <taxon>Pterygota</taxon>
        <taxon>Palaeoptera</taxon>
        <taxon>Odonata</taxon>
        <taxon>Epiprocta</taxon>
        <taxon>Anisoptera</taxon>
        <taxon>Libelluloidea</taxon>
        <taxon>Libellulidae</taxon>
        <taxon>Ladona</taxon>
    </lineage>
</organism>
<dbReference type="InterPro" id="IPR045087">
    <property type="entry name" value="Cu-oxidase_fam"/>
</dbReference>
<dbReference type="Proteomes" id="UP000792457">
    <property type="component" value="Unassembled WGS sequence"/>
</dbReference>
<dbReference type="GO" id="GO:0016491">
    <property type="term" value="F:oxidoreductase activity"/>
    <property type="evidence" value="ECO:0007669"/>
    <property type="project" value="UniProtKB-KW"/>
</dbReference>
<keyword evidence="4" id="KW-0186">Copper</keyword>
<keyword evidence="3" id="KW-0560">Oxidoreductase</keyword>
<comment type="similarity">
    <text evidence="1">Belongs to the multicopper oxidase family.</text>
</comment>
<dbReference type="Pfam" id="PF07732">
    <property type="entry name" value="Cu-oxidase_3"/>
    <property type="match status" value="1"/>
</dbReference>
<evidence type="ECO:0000256" key="2">
    <source>
        <dbReference type="ARBA" id="ARBA00022723"/>
    </source>
</evidence>
<evidence type="ECO:0000256" key="1">
    <source>
        <dbReference type="ARBA" id="ARBA00010609"/>
    </source>
</evidence>
<gene>
    <name evidence="6" type="ORF">J437_LFUL009794</name>
</gene>
<dbReference type="PANTHER" id="PTHR11709">
    <property type="entry name" value="MULTI-COPPER OXIDASE"/>
    <property type="match status" value="1"/>
</dbReference>
<comment type="caution">
    <text evidence="6">The sequence shown here is derived from an EMBL/GenBank/DDBJ whole genome shotgun (WGS) entry which is preliminary data.</text>
</comment>